<accession>A0ACA9SY14</accession>
<name>A0ACA9SY14_9GLOM</name>
<evidence type="ECO:0000313" key="1">
    <source>
        <dbReference type="EMBL" id="CAG8850114.1"/>
    </source>
</evidence>
<sequence length="57" mass="6956">DNEFEIALWLAYHRRILNLVINIRNRMMTRIEDKKHDMAPVFTLIHKPVSKFSEIYQ</sequence>
<organism evidence="1 2">
    <name type="scientific">Racocetra persica</name>
    <dbReference type="NCBI Taxonomy" id="160502"/>
    <lineage>
        <taxon>Eukaryota</taxon>
        <taxon>Fungi</taxon>
        <taxon>Fungi incertae sedis</taxon>
        <taxon>Mucoromycota</taxon>
        <taxon>Glomeromycotina</taxon>
        <taxon>Glomeromycetes</taxon>
        <taxon>Diversisporales</taxon>
        <taxon>Gigasporaceae</taxon>
        <taxon>Racocetra</taxon>
    </lineage>
</organism>
<evidence type="ECO:0000313" key="2">
    <source>
        <dbReference type="Proteomes" id="UP000789920"/>
    </source>
</evidence>
<protein>
    <submittedName>
        <fullName evidence="1">33847_t:CDS:1</fullName>
    </submittedName>
</protein>
<feature type="non-terminal residue" evidence="1">
    <location>
        <position position="1"/>
    </location>
</feature>
<proteinExistence type="predicted"/>
<reference evidence="1" key="1">
    <citation type="submission" date="2021-06" db="EMBL/GenBank/DDBJ databases">
        <authorList>
            <person name="Kallberg Y."/>
            <person name="Tangrot J."/>
            <person name="Rosling A."/>
        </authorList>
    </citation>
    <scope>NUCLEOTIDE SEQUENCE</scope>
    <source>
        <strain evidence="1">MA461A</strain>
    </source>
</reference>
<dbReference type="EMBL" id="CAJVQC010169127">
    <property type="protein sequence ID" value="CAG8850114.1"/>
    <property type="molecule type" value="Genomic_DNA"/>
</dbReference>
<dbReference type="Proteomes" id="UP000789920">
    <property type="component" value="Unassembled WGS sequence"/>
</dbReference>
<keyword evidence="2" id="KW-1185">Reference proteome</keyword>
<feature type="non-terminal residue" evidence="1">
    <location>
        <position position="57"/>
    </location>
</feature>
<comment type="caution">
    <text evidence="1">The sequence shown here is derived from an EMBL/GenBank/DDBJ whole genome shotgun (WGS) entry which is preliminary data.</text>
</comment>
<gene>
    <name evidence="1" type="ORF">RPERSI_LOCUS35929</name>
</gene>